<dbReference type="GO" id="GO:0003924">
    <property type="term" value="F:GTPase activity"/>
    <property type="evidence" value="ECO:0007669"/>
    <property type="project" value="InterPro"/>
</dbReference>
<dbReference type="PROSITE" id="PS50112">
    <property type="entry name" value="PAS"/>
    <property type="match status" value="10"/>
</dbReference>
<sequence>MTDARDVLLWGTLQDYHSTMDGYDHLFKLLLIGDAGVGKSSMLLRFTDDTFDDNLQSTIGVDFKVKMMQVDGKKIKMTIWDTAGQERFRTLTSSYYRGAQGIVLVYDVTRRDTFENLDLWLQEVEVYSPAGGRGVVKLLVGNKVDKERVVSRREAEEWARSKGMLFVESSAKTKIGIQQVFNEVVQKVSATEMHFGKPGAAVEHGASRSRPQAQLQARKEWQQRLLLEPVLRAEQHVKPSASVSAMALVEPPLPATMRATIADDRVARAHARFWSLLDQANAPVVGICPQGLVIVWNRKMAQITSLDPSQVLGQPLTAFVEDGKAMYVEQMLQLALMGTETLAEVNIPLKTATGRYVQVLTNLTPDFDEDGMLAGLIGIGQDVTEWRIHEKQYARVIMQANAPIIELDKEARITVWNAKAASLTGYALEEAIGAPLLKMVDEKFRTMVADAIEQTLATGMAGPDFELPLITSTGARVEIVLCLTPQFDACGSVIGVVAIGQDVTERNAKEMEYRKLIDSANAPIFGVDTEGRVVIFNKKAAEISEYQPEEVFGIDLVSCLISEDYQDAVAAVFEKAFRGIETANFEFPLITKHGRKVEILLNATPRYDHLGNIAGVVGIGQDITDRIIQEQEYSRLIDTANAPIFGVDQECKVIIWNKKAAAITEYTNEDTMGVELLHFISTKYRDAVACVLTKALNGIETANFEFPLITKNGRRLDILLNATPKYDHYGNISGVVGIGQDITDRRAQEQEYTRLIDTANAPIFGVDRDGRVNIWNRKAAQITEYSVFDVLGANLVEEFIPVDYKLGVGGVLSRAFEGIETANFEFPLITKTGRRLEILLNATPRYDEKGEIIGVVGIGQDISVRIAQEQEYSRLIDTANAPIFGVNKAGLVNIWNKKAAEITQYSTVDVMGKDLVRQFISEEYRSAVGLVLSQALNGFQTANFNFPLITRAGRRVEILLNATPRYNELGDIVGVVGIGQDITDRIAQEQEYARLIDTANAPIFGVDKEGRVNIWNKKAAEITQYTPSDVMGENLVEKFITEDYREAVGYVLSKALNGIETANFEFPLITKTGRRVEILLNATPRFNEHIKVMGMVGIGQDITDRIAQEQEYARLIEKANAPIFGVDENGCLNIWNRKAAEITQYSSDEVLGESLVNKFISEDYRDAVATVFQKALEGDEAANFEVPLITKTGRKVTILLNATARYDQHAHIVGVVGIGQDITDRIAQEQEYTRLIDTANAPIFGVDANMCVNIWNKKAAQITQYSTAEVMGENLVETFISPEYRPIVAEVLSKALDGIQTANFEFPLITRPGTRIEILLNATPRNDCHGNIVGVVGIGQDITDRIAQEHEYFRLIDTANAPIFGVDTYGCINEWNQKIEEITCYHKSSVLGLSLVDTFITAESRSQVRKLLNQALIGIDVGEMELPMTTKSGRSLLLLVNASSKKDMHGNIRGVIGVGQDYTAKKHMEAAKVNFLASFSHELRTPLNGVLGMLELLKEQKLDKLPQRYVHMAYVSGSLLLNLINDILDLSKIEAGHLEISSEPFQMQDLLDYAIEIFKFKAREKGVKLLLEVLPNVPKVVIGDVVRLRQVLLNLLSNAIKFTNQGSITVKCRSVPSPDHPKNFIKLLFQVIDTGVGMDDEEKSRLFGLFTKLERTRKNNPTGSGLGLAICKQLVELMQGQIDVDSELGEGSEFFFTVILRRMEDYGSAEPQSAIMPTDVAGLSAVANGSALDLVPKQARILVVEDNEFNWEVVKCFFTEDNHLLQWETNGRDAVVAYKEHNESYDLVLMDCEMPIMDGYTATQNIRQFEKEMNLPRIPILGLTAYAMSGDRKKCLDAGMDEFIVKPISKVTLRNAIRQWMRVRYLGQKVVSREPSVFSDDGEANVDPGAANLVPASTHNESLDLTRAISDLELEDPMIITRDNNILDTPDPTSLSTLSESKSAHSTSDSMSKSYVDQAESDGEKSRSMEENDPQHANPARDSVMERPLEWEETMSPGKSTGSDFMDRSGATEGEQNQSGVDGEPDAISSSPCSFASTLIPEDIAIPDGDPIDYALGVEQCGGNENLFISLLEKYASVCEKFMRRIDTAYSTGDYVVLRRESHSLKGSSAYVAAMRVSKAAFRVQVATERVLEKDGPALDELTSLSNAYLLLKKENRLVLGYLRRNFSFRRNTNTTNQETNKKSGDDQNACAIM</sequence>
<feature type="domain" description="PAS" evidence="19">
    <location>
        <begin position="629"/>
        <end position="699"/>
    </location>
</feature>
<evidence type="ECO:0000256" key="2">
    <source>
        <dbReference type="ARBA" id="ARBA00004429"/>
    </source>
</evidence>
<dbReference type="FunFam" id="3.30.450.20:FF:000077">
    <property type="entry name" value="Hybrid signal transduction histidine kinase"/>
    <property type="match status" value="1"/>
</dbReference>
<comment type="caution">
    <text evidence="22">The sequence shown here is derived from an EMBL/GenBank/DDBJ whole genome shotgun (WGS) entry which is preliminary data.</text>
</comment>
<keyword evidence="23" id="KW-1185">Reference proteome</keyword>
<dbReference type="PROSITE" id="PS50894">
    <property type="entry name" value="HPT"/>
    <property type="match status" value="1"/>
</dbReference>
<feature type="domain" description="PAS" evidence="19">
    <location>
        <begin position="1348"/>
        <end position="1416"/>
    </location>
</feature>
<evidence type="ECO:0000256" key="16">
    <source>
        <dbReference type="SAM" id="MobiDB-lite"/>
    </source>
</evidence>
<evidence type="ECO:0000256" key="9">
    <source>
        <dbReference type="ARBA" id="ARBA00022741"/>
    </source>
</evidence>
<dbReference type="Gene3D" id="3.40.50.300">
    <property type="entry name" value="P-loop containing nucleotide triphosphate hydrolases"/>
    <property type="match status" value="1"/>
</dbReference>
<dbReference type="CDD" id="cd01863">
    <property type="entry name" value="Rab18"/>
    <property type="match status" value="1"/>
</dbReference>
<dbReference type="InterPro" id="IPR001789">
    <property type="entry name" value="Sig_transdc_resp-reg_receiver"/>
</dbReference>
<dbReference type="Gene3D" id="1.10.287.130">
    <property type="match status" value="1"/>
</dbReference>
<dbReference type="Pfam" id="PF00512">
    <property type="entry name" value="HisKA"/>
    <property type="match status" value="1"/>
</dbReference>
<accession>A0AAV2ZAJ3</accession>
<keyword evidence="12" id="KW-1133">Transmembrane helix</keyword>
<dbReference type="SUPFAM" id="SSF55785">
    <property type="entry name" value="PYP-like sensor domain (PAS domain)"/>
    <property type="match status" value="10"/>
</dbReference>
<dbReference type="SUPFAM" id="SSF47226">
    <property type="entry name" value="Histidine-containing phosphotransfer domain, HPT domain"/>
    <property type="match status" value="1"/>
</dbReference>
<feature type="modified residue" description="4-aspartylphosphate" evidence="15">
    <location>
        <position position="1791"/>
    </location>
</feature>
<dbReference type="EMBL" id="DAKRPA010000031">
    <property type="protein sequence ID" value="DBA02427.1"/>
    <property type="molecule type" value="Genomic_DNA"/>
</dbReference>
<feature type="domain" description="PAC" evidence="20">
    <location>
        <begin position="1302"/>
        <end position="1354"/>
    </location>
</feature>
<dbReference type="SMART" id="SM00388">
    <property type="entry name" value="HisKA"/>
    <property type="match status" value="1"/>
</dbReference>
<evidence type="ECO:0000259" key="18">
    <source>
        <dbReference type="PROSITE" id="PS50110"/>
    </source>
</evidence>
<feature type="region of interest" description="Disordered" evidence="16">
    <location>
        <begin position="1876"/>
        <end position="1897"/>
    </location>
</feature>
<feature type="domain" description="PAC" evidence="20">
    <location>
        <begin position="343"/>
        <end position="395"/>
    </location>
</feature>
<dbReference type="Gene3D" id="1.20.120.160">
    <property type="entry name" value="HPT domain"/>
    <property type="match status" value="1"/>
</dbReference>
<keyword evidence="10" id="KW-0418">Kinase</keyword>
<dbReference type="InterPro" id="IPR005467">
    <property type="entry name" value="His_kinase_dom"/>
</dbReference>
<feature type="domain" description="PAS" evidence="19">
    <location>
        <begin position="389"/>
        <end position="459"/>
    </location>
</feature>
<dbReference type="SMART" id="SM00176">
    <property type="entry name" value="RAN"/>
    <property type="match status" value="1"/>
</dbReference>
<evidence type="ECO:0000259" key="21">
    <source>
        <dbReference type="PROSITE" id="PS50894"/>
    </source>
</evidence>
<feature type="domain" description="PAS" evidence="19">
    <location>
        <begin position="269"/>
        <end position="339"/>
    </location>
</feature>
<dbReference type="InterPro" id="IPR008207">
    <property type="entry name" value="Sig_transdc_His_kin_Hpt_dom"/>
</dbReference>
<evidence type="ECO:0000256" key="14">
    <source>
        <dbReference type="PROSITE-ProRule" id="PRU00110"/>
    </source>
</evidence>
<dbReference type="CDD" id="cd00130">
    <property type="entry name" value="PAS"/>
    <property type="match status" value="10"/>
</dbReference>
<dbReference type="SUPFAM" id="SSF52540">
    <property type="entry name" value="P-loop containing nucleoside triphosphate hydrolases"/>
    <property type="match status" value="1"/>
</dbReference>
<dbReference type="Pfam" id="PF00072">
    <property type="entry name" value="Response_reg"/>
    <property type="match status" value="1"/>
</dbReference>
<evidence type="ECO:0000256" key="12">
    <source>
        <dbReference type="ARBA" id="ARBA00022989"/>
    </source>
</evidence>
<dbReference type="GO" id="GO:0005525">
    <property type="term" value="F:GTP binding"/>
    <property type="evidence" value="ECO:0007669"/>
    <property type="project" value="InterPro"/>
</dbReference>
<evidence type="ECO:0000259" key="17">
    <source>
        <dbReference type="PROSITE" id="PS50109"/>
    </source>
</evidence>
<dbReference type="Gene3D" id="3.30.565.10">
    <property type="entry name" value="Histidine kinase-like ATPase, C-terminal domain"/>
    <property type="match status" value="1"/>
</dbReference>
<feature type="domain" description="PAC" evidence="20">
    <location>
        <begin position="463"/>
        <end position="515"/>
    </location>
</feature>
<comment type="subcellular location">
    <subcellularLocation>
        <location evidence="2">Cell inner membrane</location>
        <topology evidence="2">Multi-pass membrane protein</topology>
    </subcellularLocation>
</comment>
<reference evidence="22" key="1">
    <citation type="submission" date="2022-11" db="EMBL/GenBank/DDBJ databases">
        <authorList>
            <person name="Morgan W.R."/>
            <person name="Tartar A."/>
        </authorList>
    </citation>
    <scope>NUCLEOTIDE SEQUENCE</scope>
    <source>
        <strain evidence="22">ARSEF 373</strain>
    </source>
</reference>
<evidence type="ECO:0000313" key="22">
    <source>
        <dbReference type="EMBL" id="DBA02427.1"/>
    </source>
</evidence>
<dbReference type="InterPro" id="IPR001806">
    <property type="entry name" value="Small_GTPase"/>
</dbReference>
<dbReference type="PROSITE" id="PS51419">
    <property type="entry name" value="RAB"/>
    <property type="match status" value="1"/>
</dbReference>
<dbReference type="InterPro" id="IPR011006">
    <property type="entry name" value="CheY-like_superfamily"/>
</dbReference>
<feature type="domain" description="PAC" evidence="20">
    <location>
        <begin position="583"/>
        <end position="635"/>
    </location>
</feature>
<dbReference type="InterPro" id="IPR003661">
    <property type="entry name" value="HisK_dim/P_dom"/>
</dbReference>
<dbReference type="InterPro" id="IPR036641">
    <property type="entry name" value="HPT_dom_sf"/>
</dbReference>
<dbReference type="PROSITE" id="PS50109">
    <property type="entry name" value="HIS_KIN"/>
    <property type="match status" value="1"/>
</dbReference>
<feature type="domain" description="PAC" evidence="20">
    <location>
        <begin position="1062"/>
        <end position="1114"/>
    </location>
</feature>
<keyword evidence="6 15" id="KW-0597">Phosphoprotein</keyword>
<comment type="catalytic activity">
    <reaction evidence="1">
        <text>ATP + protein L-histidine = ADP + protein N-phospho-L-histidine.</text>
        <dbReference type="EC" id="2.7.13.3"/>
    </reaction>
</comment>
<feature type="compositionally biased region" description="Basic and acidic residues" evidence="16">
    <location>
        <begin position="1962"/>
        <end position="1974"/>
    </location>
</feature>
<evidence type="ECO:0000256" key="13">
    <source>
        <dbReference type="ARBA" id="ARBA00023136"/>
    </source>
</evidence>
<dbReference type="GO" id="GO:0006355">
    <property type="term" value="P:regulation of DNA-templated transcription"/>
    <property type="evidence" value="ECO:0007669"/>
    <property type="project" value="InterPro"/>
</dbReference>
<feature type="domain" description="PAC" evidence="20">
    <location>
        <begin position="1182"/>
        <end position="1234"/>
    </location>
</feature>
<dbReference type="PROSITE" id="PS50110">
    <property type="entry name" value="RESPONSE_REGULATORY"/>
    <property type="match status" value="1"/>
</dbReference>
<feature type="domain" description="Response regulatory" evidence="18">
    <location>
        <begin position="1740"/>
        <end position="1861"/>
    </location>
</feature>
<dbReference type="Proteomes" id="UP001146120">
    <property type="component" value="Unassembled WGS sequence"/>
</dbReference>
<dbReference type="InterPro" id="IPR000700">
    <property type="entry name" value="PAS-assoc_C"/>
</dbReference>
<evidence type="ECO:0000256" key="11">
    <source>
        <dbReference type="ARBA" id="ARBA00022840"/>
    </source>
</evidence>
<dbReference type="PRINTS" id="PR00449">
    <property type="entry name" value="RASTRNSFRMNG"/>
</dbReference>
<dbReference type="InterPro" id="IPR001610">
    <property type="entry name" value="PAC"/>
</dbReference>
<dbReference type="InterPro" id="IPR035965">
    <property type="entry name" value="PAS-like_dom_sf"/>
</dbReference>
<feature type="domain" description="PAC" evidence="20">
    <location>
        <begin position="1422"/>
        <end position="1474"/>
    </location>
</feature>
<dbReference type="PROSITE" id="PS51420">
    <property type="entry name" value="RHO"/>
    <property type="match status" value="1"/>
</dbReference>
<dbReference type="PANTHER" id="PTHR43047:SF72">
    <property type="entry name" value="OSMOSENSING HISTIDINE PROTEIN KINASE SLN1"/>
    <property type="match status" value="1"/>
</dbReference>
<dbReference type="SMART" id="SM00173">
    <property type="entry name" value="RAS"/>
    <property type="match status" value="1"/>
</dbReference>
<feature type="domain" description="PAC" evidence="20">
    <location>
        <begin position="822"/>
        <end position="874"/>
    </location>
</feature>
<dbReference type="SUPFAM" id="SSF52172">
    <property type="entry name" value="CheY-like"/>
    <property type="match status" value="1"/>
</dbReference>
<dbReference type="SMART" id="SM00174">
    <property type="entry name" value="RHO"/>
    <property type="match status" value="1"/>
</dbReference>
<feature type="domain" description="PAS" evidence="19">
    <location>
        <begin position="988"/>
        <end position="1059"/>
    </location>
</feature>
<evidence type="ECO:0000259" key="20">
    <source>
        <dbReference type="PROSITE" id="PS50113"/>
    </source>
</evidence>
<keyword evidence="11" id="KW-0067">ATP-binding</keyword>
<organism evidence="22 23">
    <name type="scientific">Lagenidium giganteum</name>
    <dbReference type="NCBI Taxonomy" id="4803"/>
    <lineage>
        <taxon>Eukaryota</taxon>
        <taxon>Sar</taxon>
        <taxon>Stramenopiles</taxon>
        <taxon>Oomycota</taxon>
        <taxon>Peronosporomycetes</taxon>
        <taxon>Pythiales</taxon>
        <taxon>Pythiaceae</taxon>
    </lineage>
</organism>
<dbReference type="InterPro" id="IPR005225">
    <property type="entry name" value="Small_GTP-bd"/>
</dbReference>
<evidence type="ECO:0000256" key="3">
    <source>
        <dbReference type="ARBA" id="ARBA00012438"/>
    </source>
</evidence>
<keyword evidence="8" id="KW-0812">Transmembrane</keyword>
<dbReference type="Pfam" id="PF00071">
    <property type="entry name" value="Ras"/>
    <property type="match status" value="1"/>
</dbReference>
<evidence type="ECO:0000256" key="8">
    <source>
        <dbReference type="ARBA" id="ARBA00022692"/>
    </source>
</evidence>
<evidence type="ECO:0000313" key="23">
    <source>
        <dbReference type="Proteomes" id="UP001146120"/>
    </source>
</evidence>
<feature type="domain" description="HPt" evidence="21">
    <location>
        <begin position="2064"/>
        <end position="2159"/>
    </location>
</feature>
<keyword evidence="4" id="KW-1003">Cell membrane</keyword>
<dbReference type="Pfam" id="PF01627">
    <property type="entry name" value="Hpt"/>
    <property type="match status" value="1"/>
</dbReference>
<feature type="domain" description="PAC" evidence="20">
    <location>
        <begin position="702"/>
        <end position="754"/>
    </location>
</feature>
<dbReference type="SUPFAM" id="SSF47384">
    <property type="entry name" value="Homodimeric domain of signal transducing histidine kinase"/>
    <property type="match status" value="1"/>
</dbReference>
<dbReference type="SUPFAM" id="SSF55874">
    <property type="entry name" value="ATPase domain of HSP90 chaperone/DNA topoisomerase II/histidine kinase"/>
    <property type="match status" value="1"/>
</dbReference>
<evidence type="ECO:0000256" key="15">
    <source>
        <dbReference type="PROSITE-ProRule" id="PRU00169"/>
    </source>
</evidence>
<dbReference type="PANTHER" id="PTHR43047">
    <property type="entry name" value="TWO-COMPONENT HISTIDINE PROTEIN KINASE"/>
    <property type="match status" value="1"/>
</dbReference>
<name>A0AAV2ZAJ3_9STRA</name>
<dbReference type="FunFam" id="3.40.50.300:FF:000586">
    <property type="entry name" value="Rab family GTPase"/>
    <property type="match status" value="1"/>
</dbReference>
<feature type="domain" description="PAS" evidence="19">
    <location>
        <begin position="1228"/>
        <end position="1299"/>
    </location>
</feature>
<evidence type="ECO:0000256" key="6">
    <source>
        <dbReference type="ARBA" id="ARBA00022553"/>
    </source>
</evidence>
<dbReference type="NCBIfam" id="TIGR00231">
    <property type="entry name" value="small_GTP"/>
    <property type="match status" value="1"/>
</dbReference>
<dbReference type="EC" id="2.7.13.3" evidence="3"/>
<dbReference type="InterPro" id="IPR013767">
    <property type="entry name" value="PAS_fold"/>
</dbReference>
<dbReference type="SMART" id="SM00448">
    <property type="entry name" value="REC"/>
    <property type="match status" value="1"/>
</dbReference>
<keyword evidence="13" id="KW-0472">Membrane</keyword>
<dbReference type="NCBIfam" id="TIGR00229">
    <property type="entry name" value="sensory_box"/>
    <property type="match status" value="10"/>
</dbReference>
<gene>
    <name evidence="22" type="ORF">N0F65_008641</name>
</gene>
<dbReference type="CDD" id="cd17546">
    <property type="entry name" value="REC_hyHK_CKI1_RcsC-like"/>
    <property type="match status" value="1"/>
</dbReference>
<dbReference type="PROSITE" id="PS51421">
    <property type="entry name" value="RAS"/>
    <property type="match status" value="1"/>
</dbReference>
<keyword evidence="5" id="KW-0997">Cell inner membrane</keyword>
<dbReference type="SMART" id="SM00387">
    <property type="entry name" value="HATPase_c"/>
    <property type="match status" value="1"/>
</dbReference>
<dbReference type="Pfam" id="PF00989">
    <property type="entry name" value="PAS"/>
    <property type="match status" value="10"/>
</dbReference>
<feature type="domain" description="PAC" evidence="20">
    <location>
        <begin position="942"/>
        <end position="994"/>
    </location>
</feature>
<dbReference type="Gene3D" id="3.40.50.2300">
    <property type="match status" value="1"/>
</dbReference>
<feature type="domain" description="PAS" evidence="19">
    <location>
        <begin position="1108"/>
        <end position="1179"/>
    </location>
</feature>
<keyword evidence="7" id="KW-0808">Transferase</keyword>
<dbReference type="SMART" id="SM00177">
    <property type="entry name" value="ARF"/>
    <property type="match status" value="1"/>
</dbReference>
<evidence type="ECO:0000256" key="1">
    <source>
        <dbReference type="ARBA" id="ARBA00000085"/>
    </source>
</evidence>
<dbReference type="GO" id="GO:0000155">
    <property type="term" value="F:phosphorelay sensor kinase activity"/>
    <property type="evidence" value="ECO:0007669"/>
    <property type="project" value="InterPro"/>
</dbReference>
<evidence type="ECO:0000256" key="5">
    <source>
        <dbReference type="ARBA" id="ARBA00022519"/>
    </source>
</evidence>
<reference evidence="22" key="2">
    <citation type="journal article" date="2023" name="Microbiol Resour">
        <title>Decontamination and Annotation of the Draft Genome Sequence of the Oomycete Lagenidium giganteum ARSEF 373.</title>
        <authorList>
            <person name="Morgan W.R."/>
            <person name="Tartar A."/>
        </authorList>
    </citation>
    <scope>NUCLEOTIDE SEQUENCE</scope>
    <source>
        <strain evidence="22">ARSEF 373</strain>
    </source>
</reference>
<dbReference type="FunFam" id="3.30.450.20:FF:000011">
    <property type="entry name" value="Hybrid signal transduction histidine kinase"/>
    <property type="match status" value="7"/>
</dbReference>
<dbReference type="GO" id="GO:0005886">
    <property type="term" value="C:plasma membrane"/>
    <property type="evidence" value="ECO:0007669"/>
    <property type="project" value="UniProtKB-SubCell"/>
</dbReference>
<evidence type="ECO:0000256" key="4">
    <source>
        <dbReference type="ARBA" id="ARBA00022475"/>
    </source>
</evidence>
<dbReference type="FunFam" id="3.30.565.10:FF:000010">
    <property type="entry name" value="Sensor histidine kinase RcsC"/>
    <property type="match status" value="1"/>
</dbReference>
<feature type="compositionally biased region" description="Polar residues" evidence="16">
    <location>
        <begin position="1923"/>
        <end position="1955"/>
    </location>
</feature>
<feature type="domain" description="PAS" evidence="19">
    <location>
        <begin position="748"/>
        <end position="819"/>
    </location>
</feature>
<dbReference type="PROSITE" id="PS50113">
    <property type="entry name" value="PAC"/>
    <property type="match status" value="10"/>
</dbReference>
<proteinExistence type="predicted"/>
<dbReference type="InterPro" id="IPR027417">
    <property type="entry name" value="P-loop_NTPase"/>
</dbReference>
<feature type="region of interest" description="Disordered" evidence="16">
    <location>
        <begin position="1923"/>
        <end position="2033"/>
    </location>
</feature>
<protein>
    <recommendedName>
        <fullName evidence="3">histidine kinase</fullName>
        <ecNumber evidence="3">2.7.13.3</ecNumber>
    </recommendedName>
</protein>
<dbReference type="InterPro" id="IPR003594">
    <property type="entry name" value="HATPase_dom"/>
</dbReference>
<evidence type="ECO:0000256" key="7">
    <source>
        <dbReference type="ARBA" id="ARBA00022679"/>
    </source>
</evidence>
<dbReference type="InterPro" id="IPR036890">
    <property type="entry name" value="HATPase_C_sf"/>
</dbReference>
<dbReference type="InterPro" id="IPR000014">
    <property type="entry name" value="PAS"/>
</dbReference>
<keyword evidence="9" id="KW-0547">Nucleotide-binding</keyword>
<dbReference type="InterPro" id="IPR036097">
    <property type="entry name" value="HisK_dim/P_sf"/>
</dbReference>
<dbReference type="SMART" id="SM00086">
    <property type="entry name" value="PAC"/>
    <property type="match status" value="10"/>
</dbReference>
<dbReference type="CDD" id="cd00082">
    <property type="entry name" value="HisKA"/>
    <property type="match status" value="1"/>
</dbReference>
<dbReference type="SMART" id="SM00091">
    <property type="entry name" value="PAS"/>
    <property type="match status" value="10"/>
</dbReference>
<feature type="domain" description="Histidine kinase" evidence="17">
    <location>
        <begin position="1478"/>
        <end position="1702"/>
    </location>
</feature>
<feature type="domain" description="PAS" evidence="19">
    <location>
        <begin position="509"/>
        <end position="580"/>
    </location>
</feature>
<dbReference type="GO" id="GO:0009927">
    <property type="term" value="F:histidine phosphotransfer kinase activity"/>
    <property type="evidence" value="ECO:0007669"/>
    <property type="project" value="TreeGrafter"/>
</dbReference>
<dbReference type="Pfam" id="PF02518">
    <property type="entry name" value="HATPase_c"/>
    <property type="match status" value="1"/>
</dbReference>
<dbReference type="SMART" id="SM00175">
    <property type="entry name" value="RAB"/>
    <property type="match status" value="1"/>
</dbReference>
<feature type="domain" description="PAS" evidence="19">
    <location>
        <begin position="868"/>
        <end position="939"/>
    </location>
</feature>
<evidence type="ECO:0000259" key="19">
    <source>
        <dbReference type="PROSITE" id="PS50112"/>
    </source>
</evidence>
<dbReference type="CDD" id="cd16922">
    <property type="entry name" value="HATPase_EvgS-ArcB-TorS-like"/>
    <property type="match status" value="1"/>
</dbReference>
<dbReference type="Gene3D" id="3.30.450.20">
    <property type="entry name" value="PAS domain"/>
    <property type="match status" value="10"/>
</dbReference>
<feature type="modified residue" description="Phosphohistidine" evidence="14">
    <location>
        <position position="2103"/>
    </location>
</feature>
<dbReference type="FunFam" id="3.40.50.2300:FF:000375">
    <property type="entry name" value="Hybrid signal transduction histidine kinase K"/>
    <property type="match status" value="1"/>
</dbReference>
<evidence type="ECO:0000256" key="10">
    <source>
        <dbReference type="ARBA" id="ARBA00022777"/>
    </source>
</evidence>